<dbReference type="Proteomes" id="UP000295258">
    <property type="component" value="Unassembled WGS sequence"/>
</dbReference>
<keyword evidence="3" id="KW-1185">Reference proteome</keyword>
<dbReference type="PANTHER" id="PTHR43784:SF2">
    <property type="entry name" value="GDSL-LIKE LIPASE_ACYLHYDROLASE, PUTATIVE (AFU_ORTHOLOGUE AFUA_2G00820)-RELATED"/>
    <property type="match status" value="1"/>
</dbReference>
<dbReference type="PANTHER" id="PTHR43784">
    <property type="entry name" value="GDSL-LIKE LIPASE/ACYLHYDROLASE, PUTATIVE (AFU_ORTHOLOGUE AFUA_2G00820)-RELATED"/>
    <property type="match status" value="1"/>
</dbReference>
<dbReference type="SUPFAM" id="SSF52266">
    <property type="entry name" value="SGNH hydrolase"/>
    <property type="match status" value="1"/>
</dbReference>
<accession>A0A4R4W8W9</accession>
<evidence type="ECO:0000313" key="2">
    <source>
        <dbReference type="EMBL" id="TDD12583.1"/>
    </source>
</evidence>
<dbReference type="AlphaFoldDB" id="A0A4R4W8W9"/>
<evidence type="ECO:0000259" key="1">
    <source>
        <dbReference type="Pfam" id="PF13472"/>
    </source>
</evidence>
<dbReference type="Gene3D" id="3.40.50.1110">
    <property type="entry name" value="SGNH hydrolase"/>
    <property type="match status" value="1"/>
</dbReference>
<reference evidence="2 3" key="1">
    <citation type="submission" date="2019-03" db="EMBL/GenBank/DDBJ databases">
        <title>Draft genome sequences of novel Actinobacteria.</title>
        <authorList>
            <person name="Sahin N."/>
            <person name="Ay H."/>
            <person name="Saygin H."/>
        </authorList>
    </citation>
    <scope>NUCLEOTIDE SEQUENCE [LARGE SCALE GENOMIC DNA]</scope>
    <source>
        <strain evidence="2 3">KC310</strain>
    </source>
</reference>
<protein>
    <recommendedName>
        <fullName evidence="1">SGNH hydrolase-type esterase domain-containing protein</fullName>
    </recommendedName>
</protein>
<gene>
    <name evidence="2" type="ORF">E1292_01700</name>
</gene>
<feature type="domain" description="SGNH hydrolase-type esterase" evidence="1">
    <location>
        <begin position="5"/>
        <end position="91"/>
    </location>
</feature>
<dbReference type="InterPro" id="IPR013830">
    <property type="entry name" value="SGNH_hydro"/>
</dbReference>
<dbReference type="EMBL" id="SMKO01000002">
    <property type="protein sequence ID" value="TDD12583.1"/>
    <property type="molecule type" value="Genomic_DNA"/>
</dbReference>
<name>A0A4R4W8W9_9ACTN</name>
<comment type="caution">
    <text evidence="2">The sequence shown here is derived from an EMBL/GenBank/DDBJ whole genome shotgun (WGS) entry which is preliminary data.</text>
</comment>
<sequence>MEGHRALIKRARARGVKVAGATLLPYRGSQYFRARGERVRDALNDWIRTSGAYGAVVDFDKIMADPADSDQINPAYDSGDKLHPGDAGYRVMAKAVNPRILG</sequence>
<dbReference type="Pfam" id="PF13472">
    <property type="entry name" value="Lipase_GDSL_2"/>
    <property type="match status" value="1"/>
</dbReference>
<dbReference type="InterPro" id="IPR036514">
    <property type="entry name" value="SGNH_hydro_sf"/>
</dbReference>
<proteinExistence type="predicted"/>
<dbReference type="InterPro" id="IPR053140">
    <property type="entry name" value="GDSL_Rv0518-like"/>
</dbReference>
<evidence type="ECO:0000313" key="3">
    <source>
        <dbReference type="Proteomes" id="UP000295258"/>
    </source>
</evidence>
<organism evidence="2 3">
    <name type="scientific">Nonomuraea deserti</name>
    <dbReference type="NCBI Taxonomy" id="1848322"/>
    <lineage>
        <taxon>Bacteria</taxon>
        <taxon>Bacillati</taxon>
        <taxon>Actinomycetota</taxon>
        <taxon>Actinomycetes</taxon>
        <taxon>Streptosporangiales</taxon>
        <taxon>Streptosporangiaceae</taxon>
        <taxon>Nonomuraea</taxon>
    </lineage>
</organism>